<comment type="caution">
    <text evidence="1">The sequence shown here is derived from an EMBL/GenBank/DDBJ whole genome shotgun (WGS) entry which is preliminary data.</text>
</comment>
<dbReference type="AlphaFoldDB" id="A0A4S8K741"/>
<protein>
    <submittedName>
        <fullName evidence="1">Uncharacterized protein</fullName>
    </submittedName>
</protein>
<evidence type="ECO:0000313" key="2">
    <source>
        <dbReference type="Proteomes" id="UP000317650"/>
    </source>
</evidence>
<reference evidence="1 2" key="1">
    <citation type="journal article" date="2019" name="Nat. Plants">
        <title>Genome sequencing of Musa balbisiana reveals subgenome evolution and function divergence in polyploid bananas.</title>
        <authorList>
            <person name="Yao X."/>
        </authorList>
    </citation>
    <scope>NUCLEOTIDE SEQUENCE [LARGE SCALE GENOMIC DNA]</scope>
    <source>
        <strain evidence="2">cv. DH-PKW</strain>
        <tissue evidence="1">Leaves</tissue>
    </source>
</reference>
<keyword evidence="2" id="KW-1185">Reference proteome</keyword>
<accession>A0A4S8K741</accession>
<dbReference type="Proteomes" id="UP000317650">
    <property type="component" value="Chromosome 8"/>
</dbReference>
<organism evidence="1 2">
    <name type="scientific">Musa balbisiana</name>
    <name type="common">Banana</name>
    <dbReference type="NCBI Taxonomy" id="52838"/>
    <lineage>
        <taxon>Eukaryota</taxon>
        <taxon>Viridiplantae</taxon>
        <taxon>Streptophyta</taxon>
        <taxon>Embryophyta</taxon>
        <taxon>Tracheophyta</taxon>
        <taxon>Spermatophyta</taxon>
        <taxon>Magnoliopsida</taxon>
        <taxon>Liliopsida</taxon>
        <taxon>Zingiberales</taxon>
        <taxon>Musaceae</taxon>
        <taxon>Musa</taxon>
    </lineage>
</organism>
<name>A0A4S8K741_MUSBA</name>
<proteinExistence type="predicted"/>
<gene>
    <name evidence="1" type="ORF">C4D60_Mb08t28390</name>
</gene>
<evidence type="ECO:0000313" key="1">
    <source>
        <dbReference type="EMBL" id="THU70760.1"/>
    </source>
</evidence>
<sequence>MRVSKDSTLLEPMNLGSMHLQVSRSHALRLWIMMRVVGSGVLAGASLVDNEREHAGSQAMAAAMQKHIKPK</sequence>
<dbReference type="EMBL" id="PYDT01000002">
    <property type="protein sequence ID" value="THU70760.1"/>
    <property type="molecule type" value="Genomic_DNA"/>
</dbReference>